<feature type="transmembrane region" description="Helical" evidence="1">
    <location>
        <begin position="6"/>
        <end position="24"/>
    </location>
</feature>
<evidence type="ECO:0000256" key="1">
    <source>
        <dbReference type="SAM" id="Phobius"/>
    </source>
</evidence>
<keyword evidence="1" id="KW-1133">Transmembrane helix</keyword>
<protein>
    <submittedName>
        <fullName evidence="2">Uncharacterized protein</fullName>
    </submittedName>
</protein>
<dbReference type="AlphaFoldDB" id="W9DUI5"/>
<keyword evidence="1" id="KW-0472">Membrane</keyword>
<organism evidence="2 3">
    <name type="scientific">Methanolobus tindarius DSM 2278</name>
    <dbReference type="NCBI Taxonomy" id="1090322"/>
    <lineage>
        <taxon>Archaea</taxon>
        <taxon>Methanobacteriati</taxon>
        <taxon>Methanobacteriota</taxon>
        <taxon>Stenosarchaea group</taxon>
        <taxon>Methanomicrobia</taxon>
        <taxon>Methanosarcinales</taxon>
        <taxon>Methanosarcinaceae</taxon>
        <taxon>Methanolobus</taxon>
    </lineage>
</organism>
<dbReference type="Proteomes" id="UP000019483">
    <property type="component" value="Unassembled WGS sequence"/>
</dbReference>
<comment type="caution">
    <text evidence="2">The sequence shown here is derived from an EMBL/GenBank/DDBJ whole genome shotgun (WGS) entry which is preliminary data.</text>
</comment>
<reference evidence="2 3" key="1">
    <citation type="submission" date="2013-08" db="EMBL/GenBank/DDBJ databases">
        <authorList>
            <consortium name="DOE Joint Genome Institute"/>
            <person name="Eisen J."/>
            <person name="Huntemann M."/>
            <person name="Han J."/>
            <person name="Chen A."/>
            <person name="Kyrpides N."/>
            <person name="Mavromatis K."/>
            <person name="Markowitz V."/>
            <person name="Palaniappan K."/>
            <person name="Ivanova N."/>
            <person name="Schaumberg A."/>
            <person name="Pati A."/>
            <person name="Liolios K."/>
            <person name="Nordberg H.P."/>
            <person name="Cantor M.N."/>
            <person name="Hua S.X."/>
            <person name="Woyke T."/>
        </authorList>
    </citation>
    <scope>NUCLEOTIDE SEQUENCE [LARGE SCALE GENOMIC DNA]</scope>
    <source>
        <strain evidence="2 3">DSM 2278</strain>
    </source>
</reference>
<sequence length="99" mass="11719">MNILSILSLVFIIGTYIFMFFLYKNSTKIRSLGNHINDYLSISLLITVIVIVISSYKNWEIIRAVCIVYLIVGGTFRNIERQFFWDAYIRNYIRKIRGK</sequence>
<dbReference type="EMBL" id="AZAJ01000001">
    <property type="protein sequence ID" value="ETA69468.1"/>
    <property type="molecule type" value="Genomic_DNA"/>
</dbReference>
<evidence type="ECO:0000313" key="3">
    <source>
        <dbReference type="Proteomes" id="UP000019483"/>
    </source>
</evidence>
<accession>W9DUI5</accession>
<name>W9DUI5_METTI</name>
<evidence type="ECO:0000313" key="2">
    <source>
        <dbReference type="EMBL" id="ETA69468.1"/>
    </source>
</evidence>
<feature type="transmembrane region" description="Helical" evidence="1">
    <location>
        <begin position="36"/>
        <end position="55"/>
    </location>
</feature>
<keyword evidence="1" id="KW-0812">Transmembrane</keyword>
<feature type="transmembrane region" description="Helical" evidence="1">
    <location>
        <begin position="61"/>
        <end position="79"/>
    </location>
</feature>
<gene>
    <name evidence="2" type="ORF">MettiDRAFT_2969</name>
</gene>
<keyword evidence="3" id="KW-1185">Reference proteome</keyword>
<proteinExistence type="predicted"/>